<dbReference type="EMBL" id="BGPR01011214">
    <property type="protein sequence ID" value="GBN50212.1"/>
    <property type="molecule type" value="Genomic_DNA"/>
</dbReference>
<sequence>MVETAPIGGHHEYMDEKNPDKCAGSRFPSGYSNDVGFCYLHFEDGKDWTETDDDHQDSTLCFRIEMTTPEMTPLSPNFHATPEVGRLAITYDLACSSPIHGGSSVESGFEPGALRPEGRGLTTRRQRPTPFKKT</sequence>
<evidence type="ECO:0000313" key="2">
    <source>
        <dbReference type="EMBL" id="GBN50212.1"/>
    </source>
</evidence>
<dbReference type="Proteomes" id="UP000499080">
    <property type="component" value="Unassembled WGS sequence"/>
</dbReference>
<gene>
    <name evidence="2" type="ORF">AVEN_17087_1</name>
</gene>
<evidence type="ECO:0000313" key="3">
    <source>
        <dbReference type="Proteomes" id="UP000499080"/>
    </source>
</evidence>
<reference evidence="2 3" key="1">
    <citation type="journal article" date="2019" name="Sci. Rep.">
        <title>Orb-weaving spider Araneus ventricosus genome elucidates the spidroin gene catalogue.</title>
        <authorList>
            <person name="Kono N."/>
            <person name="Nakamura H."/>
            <person name="Ohtoshi R."/>
            <person name="Moran D.A.P."/>
            <person name="Shinohara A."/>
            <person name="Yoshida Y."/>
            <person name="Fujiwara M."/>
            <person name="Mori M."/>
            <person name="Tomita M."/>
            <person name="Arakawa K."/>
        </authorList>
    </citation>
    <scope>NUCLEOTIDE SEQUENCE [LARGE SCALE GENOMIC DNA]</scope>
</reference>
<accession>A0A4Y2PGF0</accession>
<name>A0A4Y2PGF0_ARAVE</name>
<feature type="compositionally biased region" description="Basic residues" evidence="1">
    <location>
        <begin position="122"/>
        <end position="134"/>
    </location>
</feature>
<feature type="region of interest" description="Disordered" evidence="1">
    <location>
        <begin position="102"/>
        <end position="134"/>
    </location>
</feature>
<keyword evidence="3" id="KW-1185">Reference proteome</keyword>
<protein>
    <submittedName>
        <fullName evidence="2">Uncharacterized protein</fullName>
    </submittedName>
</protein>
<proteinExistence type="predicted"/>
<dbReference type="AlphaFoldDB" id="A0A4Y2PGF0"/>
<evidence type="ECO:0000256" key="1">
    <source>
        <dbReference type="SAM" id="MobiDB-lite"/>
    </source>
</evidence>
<organism evidence="2 3">
    <name type="scientific">Araneus ventricosus</name>
    <name type="common">Orbweaver spider</name>
    <name type="synonym">Epeira ventricosa</name>
    <dbReference type="NCBI Taxonomy" id="182803"/>
    <lineage>
        <taxon>Eukaryota</taxon>
        <taxon>Metazoa</taxon>
        <taxon>Ecdysozoa</taxon>
        <taxon>Arthropoda</taxon>
        <taxon>Chelicerata</taxon>
        <taxon>Arachnida</taxon>
        <taxon>Araneae</taxon>
        <taxon>Araneomorphae</taxon>
        <taxon>Entelegynae</taxon>
        <taxon>Araneoidea</taxon>
        <taxon>Araneidae</taxon>
        <taxon>Araneus</taxon>
    </lineage>
</organism>
<comment type="caution">
    <text evidence="2">The sequence shown here is derived from an EMBL/GenBank/DDBJ whole genome shotgun (WGS) entry which is preliminary data.</text>
</comment>